<dbReference type="AlphaFoldDB" id="B8IIA7"/>
<dbReference type="PROSITE" id="PS50042">
    <property type="entry name" value="CNMP_BINDING_3"/>
    <property type="match status" value="1"/>
</dbReference>
<accession>B8IIA7</accession>
<dbReference type="SMART" id="SM00419">
    <property type="entry name" value="HTH_CRP"/>
    <property type="match status" value="1"/>
</dbReference>
<dbReference type="InterPro" id="IPR014710">
    <property type="entry name" value="RmlC-like_jellyroll"/>
</dbReference>
<keyword evidence="2" id="KW-0238">DNA-binding</keyword>
<evidence type="ECO:0000256" key="3">
    <source>
        <dbReference type="ARBA" id="ARBA00023163"/>
    </source>
</evidence>
<protein>
    <submittedName>
        <fullName evidence="6">Transcriptional regulator, Crp/Fnr family</fullName>
    </submittedName>
</protein>
<dbReference type="PROSITE" id="PS00889">
    <property type="entry name" value="CNMP_BINDING_2"/>
    <property type="match status" value="1"/>
</dbReference>
<dbReference type="InterPro" id="IPR050397">
    <property type="entry name" value="Env_Response_Regulators"/>
</dbReference>
<proteinExistence type="predicted"/>
<dbReference type="Gene3D" id="1.10.10.10">
    <property type="entry name" value="Winged helix-like DNA-binding domain superfamily/Winged helix DNA-binding domain"/>
    <property type="match status" value="1"/>
</dbReference>
<dbReference type="STRING" id="460265.Mnod_3035"/>
<dbReference type="Pfam" id="PF13545">
    <property type="entry name" value="HTH_Crp_2"/>
    <property type="match status" value="1"/>
</dbReference>
<dbReference type="InterPro" id="IPR018490">
    <property type="entry name" value="cNMP-bd_dom_sf"/>
</dbReference>
<dbReference type="Pfam" id="PF00027">
    <property type="entry name" value="cNMP_binding"/>
    <property type="match status" value="1"/>
</dbReference>
<evidence type="ECO:0000259" key="4">
    <source>
        <dbReference type="PROSITE" id="PS50042"/>
    </source>
</evidence>
<dbReference type="SUPFAM" id="SSF51206">
    <property type="entry name" value="cAMP-binding domain-like"/>
    <property type="match status" value="1"/>
</dbReference>
<dbReference type="EMBL" id="CP001349">
    <property type="protein sequence ID" value="ACL57976.1"/>
    <property type="molecule type" value="Genomic_DNA"/>
</dbReference>
<dbReference type="RefSeq" id="WP_015929648.1">
    <property type="nucleotide sequence ID" value="NC_011894.1"/>
</dbReference>
<dbReference type="CDD" id="cd00038">
    <property type="entry name" value="CAP_ED"/>
    <property type="match status" value="1"/>
</dbReference>
<keyword evidence="3" id="KW-0804">Transcription</keyword>
<dbReference type="GO" id="GO:0003677">
    <property type="term" value="F:DNA binding"/>
    <property type="evidence" value="ECO:0007669"/>
    <property type="project" value="UniProtKB-KW"/>
</dbReference>
<dbReference type="GO" id="GO:0003700">
    <property type="term" value="F:DNA-binding transcription factor activity"/>
    <property type="evidence" value="ECO:0007669"/>
    <property type="project" value="TreeGrafter"/>
</dbReference>
<evidence type="ECO:0000256" key="1">
    <source>
        <dbReference type="ARBA" id="ARBA00023015"/>
    </source>
</evidence>
<dbReference type="InterPro" id="IPR018488">
    <property type="entry name" value="cNMP-bd_CS"/>
</dbReference>
<dbReference type="PANTHER" id="PTHR24567">
    <property type="entry name" value="CRP FAMILY TRANSCRIPTIONAL REGULATORY PROTEIN"/>
    <property type="match status" value="1"/>
</dbReference>
<dbReference type="GO" id="GO:0005829">
    <property type="term" value="C:cytosol"/>
    <property type="evidence" value="ECO:0007669"/>
    <property type="project" value="TreeGrafter"/>
</dbReference>
<dbReference type="InterPro" id="IPR012318">
    <property type="entry name" value="HTH_CRP"/>
</dbReference>
<evidence type="ECO:0000259" key="5">
    <source>
        <dbReference type="PROSITE" id="PS51063"/>
    </source>
</evidence>
<dbReference type="InterPro" id="IPR036390">
    <property type="entry name" value="WH_DNA-bd_sf"/>
</dbReference>
<dbReference type="Proteomes" id="UP000008207">
    <property type="component" value="Chromosome"/>
</dbReference>
<sequence>MPDVSALARMLRVNGFFASLPAEMIATIAELGVLCRLDEGETLFMKGDPGDALYAVLKGQIRISTSSEEGRHYTLNLLGAGDVFGEIALLDGQPRTADATAAEAAELFMVRRRDFLDLLARRPDASGQIIAQLCSRLRYIIEQMEEVVLLPIGVRLARRLLALTDDFGAELNVSQEVLAAFVGSTRESVNRQLRQWQAAGLVRLGRSRILVLDRDRLSCAHEPA</sequence>
<dbReference type="SUPFAM" id="SSF46785">
    <property type="entry name" value="Winged helix' DNA-binding domain"/>
    <property type="match status" value="1"/>
</dbReference>
<evidence type="ECO:0000256" key="2">
    <source>
        <dbReference type="ARBA" id="ARBA00023125"/>
    </source>
</evidence>
<keyword evidence="1" id="KW-0805">Transcription regulation</keyword>
<dbReference type="KEGG" id="mno:Mnod_3035"/>
<dbReference type="OrthoDB" id="3525895at2"/>
<dbReference type="PRINTS" id="PR00103">
    <property type="entry name" value="CAMPKINASE"/>
</dbReference>
<organism evidence="6 7">
    <name type="scientific">Methylobacterium nodulans (strain LMG 21967 / CNCM I-2342 / ORS 2060)</name>
    <dbReference type="NCBI Taxonomy" id="460265"/>
    <lineage>
        <taxon>Bacteria</taxon>
        <taxon>Pseudomonadati</taxon>
        <taxon>Pseudomonadota</taxon>
        <taxon>Alphaproteobacteria</taxon>
        <taxon>Hyphomicrobiales</taxon>
        <taxon>Methylobacteriaceae</taxon>
        <taxon>Methylobacterium</taxon>
    </lineage>
</organism>
<reference evidence="6 7" key="1">
    <citation type="submission" date="2009-01" db="EMBL/GenBank/DDBJ databases">
        <title>Complete sequence of chromosome of Methylobacterium nodulans ORS 2060.</title>
        <authorList>
            <consortium name="US DOE Joint Genome Institute"/>
            <person name="Lucas S."/>
            <person name="Copeland A."/>
            <person name="Lapidus A."/>
            <person name="Glavina del Rio T."/>
            <person name="Dalin E."/>
            <person name="Tice H."/>
            <person name="Bruce D."/>
            <person name="Goodwin L."/>
            <person name="Pitluck S."/>
            <person name="Sims D."/>
            <person name="Brettin T."/>
            <person name="Detter J.C."/>
            <person name="Han C."/>
            <person name="Larimer F."/>
            <person name="Land M."/>
            <person name="Hauser L."/>
            <person name="Kyrpides N."/>
            <person name="Ivanova N."/>
            <person name="Marx C.J."/>
            <person name="Richardson P."/>
        </authorList>
    </citation>
    <scope>NUCLEOTIDE SEQUENCE [LARGE SCALE GENOMIC DNA]</scope>
    <source>
        <strain evidence="7">LMG 21967 / CNCM I-2342 / ORS 2060</strain>
    </source>
</reference>
<evidence type="ECO:0000313" key="6">
    <source>
        <dbReference type="EMBL" id="ACL57976.1"/>
    </source>
</evidence>
<feature type="domain" description="HTH crp-type" evidence="5">
    <location>
        <begin position="150"/>
        <end position="215"/>
    </location>
</feature>
<dbReference type="PROSITE" id="PS51063">
    <property type="entry name" value="HTH_CRP_2"/>
    <property type="match status" value="1"/>
</dbReference>
<evidence type="ECO:0000313" key="7">
    <source>
        <dbReference type="Proteomes" id="UP000008207"/>
    </source>
</evidence>
<gene>
    <name evidence="6" type="ordered locus">Mnod_3035</name>
</gene>
<dbReference type="PANTHER" id="PTHR24567:SF68">
    <property type="entry name" value="DNA-BINDING TRANSCRIPTIONAL DUAL REGULATOR CRP"/>
    <property type="match status" value="1"/>
</dbReference>
<dbReference type="HOGENOM" id="CLU_075053_3_4_5"/>
<feature type="domain" description="Cyclic nucleotide-binding" evidence="4">
    <location>
        <begin position="16"/>
        <end position="136"/>
    </location>
</feature>
<keyword evidence="7" id="KW-1185">Reference proteome</keyword>
<dbReference type="eggNOG" id="COG0664">
    <property type="taxonomic scope" value="Bacteria"/>
</dbReference>
<dbReference type="SMART" id="SM00100">
    <property type="entry name" value="cNMP"/>
    <property type="match status" value="1"/>
</dbReference>
<name>B8IIA7_METNO</name>
<dbReference type="InterPro" id="IPR000595">
    <property type="entry name" value="cNMP-bd_dom"/>
</dbReference>
<dbReference type="InterPro" id="IPR036388">
    <property type="entry name" value="WH-like_DNA-bd_sf"/>
</dbReference>
<dbReference type="Gene3D" id="2.60.120.10">
    <property type="entry name" value="Jelly Rolls"/>
    <property type="match status" value="1"/>
</dbReference>